<keyword evidence="6 10" id="KW-0862">Zinc</keyword>
<dbReference type="CDD" id="cd07340">
    <property type="entry name" value="M48B_Htpx_like"/>
    <property type="match status" value="1"/>
</dbReference>
<evidence type="ECO:0000256" key="2">
    <source>
        <dbReference type="ARBA" id="ARBA00022670"/>
    </source>
</evidence>
<feature type="transmembrane region" description="Helical" evidence="11">
    <location>
        <begin position="167"/>
        <end position="186"/>
    </location>
</feature>
<feature type="transmembrane region" description="Helical" evidence="11">
    <location>
        <begin position="18"/>
        <end position="39"/>
    </location>
</feature>
<dbReference type="PANTHER" id="PTHR43221:SF2">
    <property type="entry name" value="PROTEASE HTPX HOMOLOG"/>
    <property type="match status" value="1"/>
</dbReference>
<evidence type="ECO:0000256" key="3">
    <source>
        <dbReference type="ARBA" id="ARBA00022692"/>
    </source>
</evidence>
<organism evidence="13 14">
    <name type="scientific">Taishania pollutisoli</name>
    <dbReference type="NCBI Taxonomy" id="2766479"/>
    <lineage>
        <taxon>Bacteria</taxon>
        <taxon>Pseudomonadati</taxon>
        <taxon>Bacteroidota</taxon>
        <taxon>Flavobacteriia</taxon>
        <taxon>Flavobacteriales</taxon>
        <taxon>Crocinitomicaceae</taxon>
        <taxon>Taishania</taxon>
    </lineage>
</organism>
<keyword evidence="4" id="KW-0479">Metal-binding</keyword>
<feature type="transmembrane region" description="Helical" evidence="11">
    <location>
        <begin position="206"/>
        <end position="229"/>
    </location>
</feature>
<keyword evidence="7 11" id="KW-1133">Transmembrane helix</keyword>
<evidence type="ECO:0000256" key="9">
    <source>
        <dbReference type="ARBA" id="ARBA00023136"/>
    </source>
</evidence>
<evidence type="ECO:0000313" key="14">
    <source>
        <dbReference type="Proteomes" id="UP000652681"/>
    </source>
</evidence>
<reference evidence="13" key="1">
    <citation type="submission" date="2020-09" db="EMBL/GenBank/DDBJ databases">
        <title>Taishania pollutisoli gen. nov., sp. nov., Isolated from Tetrabromobisphenol A-Contaminated Soil.</title>
        <authorList>
            <person name="Chen Q."/>
        </authorList>
    </citation>
    <scope>NUCLEOTIDE SEQUENCE</scope>
    <source>
        <strain evidence="13">CZZ-1</strain>
    </source>
</reference>
<comment type="similarity">
    <text evidence="10">Belongs to the peptidase M48 family.</text>
</comment>
<evidence type="ECO:0000256" key="1">
    <source>
        <dbReference type="ARBA" id="ARBA00022475"/>
    </source>
</evidence>
<dbReference type="GO" id="GO:0004222">
    <property type="term" value="F:metalloendopeptidase activity"/>
    <property type="evidence" value="ECO:0007669"/>
    <property type="project" value="InterPro"/>
</dbReference>
<comment type="cofactor">
    <cofactor evidence="10">
        <name>Zn(2+)</name>
        <dbReference type="ChEBI" id="CHEBI:29105"/>
    </cofactor>
    <text evidence="10">Binds 1 zinc ion per subunit.</text>
</comment>
<proteinExistence type="inferred from homology"/>
<name>A0A8J6P4C8_9FLAO</name>
<evidence type="ECO:0000259" key="12">
    <source>
        <dbReference type="Pfam" id="PF01435"/>
    </source>
</evidence>
<evidence type="ECO:0000256" key="11">
    <source>
        <dbReference type="SAM" id="Phobius"/>
    </source>
</evidence>
<keyword evidence="8 10" id="KW-0482">Metalloprotease</keyword>
<evidence type="ECO:0000256" key="8">
    <source>
        <dbReference type="ARBA" id="ARBA00023049"/>
    </source>
</evidence>
<dbReference type="GO" id="GO:0046872">
    <property type="term" value="F:metal ion binding"/>
    <property type="evidence" value="ECO:0007669"/>
    <property type="project" value="UniProtKB-KW"/>
</dbReference>
<keyword evidence="9 11" id="KW-0472">Membrane</keyword>
<protein>
    <submittedName>
        <fullName evidence="13">M48 family metalloprotease</fullName>
    </submittedName>
</protein>
<feature type="transmembrane region" description="Helical" evidence="11">
    <location>
        <begin position="51"/>
        <end position="72"/>
    </location>
</feature>
<accession>A0A8J6P4C8</accession>
<evidence type="ECO:0000256" key="5">
    <source>
        <dbReference type="ARBA" id="ARBA00022801"/>
    </source>
</evidence>
<gene>
    <name evidence="13" type="ORF">H9Y05_02465</name>
</gene>
<evidence type="ECO:0000256" key="4">
    <source>
        <dbReference type="ARBA" id="ARBA00022723"/>
    </source>
</evidence>
<keyword evidence="5 10" id="KW-0378">Hydrolase</keyword>
<dbReference type="Pfam" id="PF01435">
    <property type="entry name" value="Peptidase_M48"/>
    <property type="match status" value="1"/>
</dbReference>
<dbReference type="AlphaFoldDB" id="A0A8J6P4C8"/>
<keyword evidence="2 10" id="KW-0645">Protease</keyword>
<evidence type="ECO:0000313" key="13">
    <source>
        <dbReference type="EMBL" id="MBC9811329.1"/>
    </source>
</evidence>
<evidence type="ECO:0000256" key="6">
    <source>
        <dbReference type="ARBA" id="ARBA00022833"/>
    </source>
</evidence>
<keyword evidence="14" id="KW-1185">Reference proteome</keyword>
<dbReference type="RefSeq" id="WP_163490519.1">
    <property type="nucleotide sequence ID" value="NZ_JACVEL010000001.1"/>
</dbReference>
<dbReference type="InterPro" id="IPR050083">
    <property type="entry name" value="HtpX_protease"/>
</dbReference>
<dbReference type="EMBL" id="JACVEL010000001">
    <property type="protein sequence ID" value="MBC9811329.1"/>
    <property type="molecule type" value="Genomic_DNA"/>
</dbReference>
<keyword evidence="3 11" id="KW-0812">Transmembrane</keyword>
<dbReference type="GO" id="GO:0006508">
    <property type="term" value="P:proteolysis"/>
    <property type="evidence" value="ECO:0007669"/>
    <property type="project" value="UniProtKB-KW"/>
</dbReference>
<comment type="caution">
    <text evidence="13">The sequence shown here is derived from an EMBL/GenBank/DDBJ whole genome shotgun (WGS) entry which is preliminary data.</text>
</comment>
<dbReference type="Gene3D" id="3.30.2010.10">
    <property type="entry name" value="Metalloproteases ('zincins'), catalytic domain"/>
    <property type="match status" value="1"/>
</dbReference>
<keyword evidence="1" id="KW-1003">Cell membrane</keyword>
<evidence type="ECO:0000256" key="7">
    <source>
        <dbReference type="ARBA" id="ARBA00022989"/>
    </source>
</evidence>
<dbReference type="PANTHER" id="PTHR43221">
    <property type="entry name" value="PROTEASE HTPX"/>
    <property type="match status" value="1"/>
</dbReference>
<dbReference type="InterPro" id="IPR001915">
    <property type="entry name" value="Peptidase_M48"/>
</dbReference>
<sequence length="310" mass="34705">MKYVGLHTQIGRNNRKSFLLLVAFPALILVGVYAVLYFLGKGDFDLINQQFLVVFPIVLAAVAIWFVIAFFFHTKLIQMATHSVPLERKDNMRVYNLTENLCMSVGMKMPKLFIIESGALNAYASGINEKTYAVTLTRGIIDALTDEELEGVIAHELTHIRNKDVRLLIVTIVFVGIFGLIVDVAFRSFLYSGNTRRKNDKDNSGAAMLIILLVAVVLYFLSMIFKFALSRSREYMADAGAVEMTKNASAMANALRKVSGNSKLETSNDEVRELFIDNGDDKSNSFFSAISNIFATHPPIEKRIKILEQL</sequence>
<evidence type="ECO:0000256" key="10">
    <source>
        <dbReference type="RuleBase" id="RU003983"/>
    </source>
</evidence>
<dbReference type="Proteomes" id="UP000652681">
    <property type="component" value="Unassembled WGS sequence"/>
</dbReference>
<feature type="domain" description="Peptidase M48" evidence="12">
    <location>
        <begin position="91"/>
        <end position="309"/>
    </location>
</feature>